<dbReference type="GO" id="GO:0045540">
    <property type="term" value="P:regulation of cholesterol biosynthetic process"/>
    <property type="evidence" value="ECO:0007669"/>
    <property type="project" value="TreeGrafter"/>
</dbReference>
<keyword evidence="12" id="KW-0753">Steroid metabolism</keyword>
<evidence type="ECO:0000256" key="11">
    <source>
        <dbReference type="ARBA" id="ARBA00023136"/>
    </source>
</evidence>
<feature type="transmembrane region" description="Helical" evidence="15">
    <location>
        <begin position="785"/>
        <end position="810"/>
    </location>
</feature>
<keyword evidence="10" id="KW-0446">Lipid-binding</keyword>
<proteinExistence type="inferred from homology"/>
<comment type="similarity">
    <text evidence="3">Belongs to the WD repeat SCAP family.</text>
</comment>
<feature type="transmembrane region" description="Helical" evidence="15">
    <location>
        <begin position="680"/>
        <end position="704"/>
    </location>
</feature>
<feature type="compositionally biased region" description="Basic and acidic residues" evidence="14">
    <location>
        <begin position="24"/>
        <end position="35"/>
    </location>
</feature>
<feature type="transmembrane region" description="Helical" evidence="15">
    <location>
        <begin position="855"/>
        <end position="873"/>
    </location>
</feature>
<evidence type="ECO:0000256" key="4">
    <source>
        <dbReference type="ARBA" id="ARBA00019541"/>
    </source>
</evidence>
<feature type="compositionally biased region" description="Acidic residues" evidence="14">
    <location>
        <begin position="362"/>
        <end position="385"/>
    </location>
</feature>
<evidence type="ECO:0000313" key="17">
    <source>
        <dbReference type="EMBL" id="KAI1520725.1"/>
    </source>
</evidence>
<dbReference type="CDD" id="cd24142">
    <property type="entry name" value="ACL4-like"/>
    <property type="match status" value="1"/>
</dbReference>
<dbReference type="InterPro" id="IPR019734">
    <property type="entry name" value="TPR_rpt"/>
</dbReference>
<keyword evidence="5" id="KW-0853">WD repeat</keyword>
<dbReference type="InterPro" id="IPR053958">
    <property type="entry name" value="HMGCR/SNAP/NPC1-like_SSD"/>
</dbReference>
<feature type="transmembrane region" description="Helical" evidence="15">
    <location>
        <begin position="756"/>
        <end position="773"/>
    </location>
</feature>
<dbReference type="Proteomes" id="UP000249757">
    <property type="component" value="Unassembled WGS sequence"/>
</dbReference>
<evidence type="ECO:0000256" key="8">
    <source>
        <dbReference type="ARBA" id="ARBA00023034"/>
    </source>
</evidence>
<keyword evidence="15" id="KW-1133">Transmembrane helix</keyword>
<dbReference type="GO" id="GO:0000139">
    <property type="term" value="C:Golgi membrane"/>
    <property type="evidence" value="ECO:0007669"/>
    <property type="project" value="UniProtKB-SubCell"/>
</dbReference>
<dbReference type="PANTHER" id="PTHR46378:SF1">
    <property type="entry name" value="STEROL REGULATORY ELEMENT-BINDING PROTEIN CLEAVAGE-ACTIVATING PROTEIN"/>
    <property type="match status" value="1"/>
</dbReference>
<comment type="subcellular location">
    <subcellularLocation>
        <location evidence="1">Endoplasmic reticulum</location>
    </subcellularLocation>
    <subcellularLocation>
        <location evidence="2">Golgi apparatus membrane</location>
    </subcellularLocation>
</comment>
<feature type="compositionally biased region" description="Basic and acidic residues" evidence="14">
    <location>
        <begin position="1"/>
        <end position="15"/>
    </location>
</feature>
<evidence type="ECO:0000256" key="6">
    <source>
        <dbReference type="ARBA" id="ARBA00022737"/>
    </source>
</evidence>
<dbReference type="PROSITE" id="PS50156">
    <property type="entry name" value="SSD"/>
    <property type="match status" value="1"/>
</dbReference>
<evidence type="ECO:0000313" key="18">
    <source>
        <dbReference type="Proteomes" id="UP000249757"/>
    </source>
</evidence>
<dbReference type="Pfam" id="PF12349">
    <property type="entry name" value="Sterol-sensing"/>
    <property type="match status" value="1"/>
</dbReference>
<evidence type="ECO:0000259" key="16">
    <source>
        <dbReference type="PROSITE" id="PS50156"/>
    </source>
</evidence>
<feature type="domain" description="SSD" evidence="16">
    <location>
        <begin position="652"/>
        <end position="810"/>
    </location>
</feature>
<keyword evidence="18" id="KW-1185">Reference proteome</keyword>
<name>A0A922NRD1_9PLEO</name>
<dbReference type="PANTHER" id="PTHR46378">
    <property type="entry name" value="STEROL REGULATORY ELEMENT-BINDING PROTEIN CLEAVAGE-ACTIVATING PROTEIN"/>
    <property type="match status" value="1"/>
</dbReference>
<gene>
    <name evidence="17" type="ORF">Ptr86124_001093</name>
</gene>
<dbReference type="Gene3D" id="1.25.40.10">
    <property type="entry name" value="Tetratricopeptide repeat domain"/>
    <property type="match status" value="2"/>
</dbReference>
<keyword evidence="6" id="KW-0677">Repeat</keyword>
<evidence type="ECO:0000256" key="10">
    <source>
        <dbReference type="ARBA" id="ARBA00023121"/>
    </source>
</evidence>
<dbReference type="InterPro" id="IPR015943">
    <property type="entry name" value="WD40/YVTN_repeat-like_dom_sf"/>
</dbReference>
<feature type="repeat" description="TPR" evidence="13">
    <location>
        <begin position="77"/>
        <end position="110"/>
    </location>
</feature>
<feature type="region of interest" description="Disordered" evidence="14">
    <location>
        <begin position="354"/>
        <end position="398"/>
    </location>
</feature>
<evidence type="ECO:0000256" key="9">
    <source>
        <dbReference type="ARBA" id="ARBA00023098"/>
    </source>
</evidence>
<dbReference type="SUPFAM" id="SSF75011">
    <property type="entry name" value="3-carboxy-cis,cis-mucoante lactonizing enzyme"/>
    <property type="match status" value="1"/>
</dbReference>
<keyword evidence="7" id="KW-0256">Endoplasmic reticulum</keyword>
<feature type="transmembrane region" description="Helical" evidence="15">
    <location>
        <begin position="977"/>
        <end position="1000"/>
    </location>
</feature>
<keyword evidence="8" id="KW-0333">Golgi apparatus</keyword>
<feature type="region of interest" description="Disordered" evidence="14">
    <location>
        <begin position="1"/>
        <end position="36"/>
    </location>
</feature>
<keyword evidence="9" id="KW-0443">Lipid metabolism</keyword>
<evidence type="ECO:0000256" key="15">
    <source>
        <dbReference type="SAM" id="Phobius"/>
    </source>
</evidence>
<evidence type="ECO:0000256" key="13">
    <source>
        <dbReference type="PROSITE-ProRule" id="PRU00339"/>
    </source>
</evidence>
<evidence type="ECO:0000256" key="5">
    <source>
        <dbReference type="ARBA" id="ARBA00022574"/>
    </source>
</evidence>
<dbReference type="Pfam" id="PF13181">
    <property type="entry name" value="TPR_8"/>
    <property type="match status" value="1"/>
</dbReference>
<keyword evidence="15" id="KW-0812">Transmembrane</keyword>
<dbReference type="GO" id="GO:0005789">
    <property type="term" value="C:endoplasmic reticulum membrane"/>
    <property type="evidence" value="ECO:0007669"/>
    <property type="project" value="InterPro"/>
</dbReference>
<dbReference type="GO" id="GO:0008202">
    <property type="term" value="P:steroid metabolic process"/>
    <property type="evidence" value="ECO:0007669"/>
    <property type="project" value="UniProtKB-KW"/>
</dbReference>
<protein>
    <recommendedName>
        <fullName evidence="4">Sterol regulatory element-binding protein cleavage-activating protein</fullName>
    </recommendedName>
</protein>
<reference evidence="18" key="1">
    <citation type="journal article" date="2022" name="Microb. Genom.">
        <title>A global pangenome for the wheat fungal pathogen Pyrenophora tritici-repentis and prediction of effector protein structural homology.</title>
        <authorList>
            <person name="Moolhuijzen P.M."/>
            <person name="See P.T."/>
            <person name="Shi G."/>
            <person name="Powell H.R."/>
            <person name="Cockram J."/>
            <person name="Jorgensen L.N."/>
            <person name="Benslimane H."/>
            <person name="Strelkov S.E."/>
            <person name="Turner J."/>
            <person name="Liu Z."/>
            <person name="Moffat C.S."/>
        </authorList>
    </citation>
    <scope>NUCLEOTIDE SEQUENCE [LARGE SCALE GENOMIC DNA]</scope>
</reference>
<evidence type="ECO:0000256" key="14">
    <source>
        <dbReference type="SAM" id="MobiDB-lite"/>
    </source>
</evidence>
<dbReference type="GO" id="GO:0032933">
    <property type="term" value="P:SREBP signaling pathway"/>
    <property type="evidence" value="ECO:0007669"/>
    <property type="project" value="InterPro"/>
</dbReference>
<evidence type="ECO:0000256" key="7">
    <source>
        <dbReference type="ARBA" id="ARBA00022824"/>
    </source>
</evidence>
<comment type="caution">
    <text evidence="17">The sequence shown here is derived from an EMBL/GenBank/DDBJ whole genome shotgun (WGS) entry which is preliminary data.</text>
</comment>
<evidence type="ECO:0000256" key="1">
    <source>
        <dbReference type="ARBA" id="ARBA00004240"/>
    </source>
</evidence>
<dbReference type="EMBL" id="NRDI02000001">
    <property type="protein sequence ID" value="KAI1520725.1"/>
    <property type="molecule type" value="Genomic_DNA"/>
</dbReference>
<keyword evidence="11 15" id="KW-0472">Membrane</keyword>
<organism evidence="17 18">
    <name type="scientific">Pyrenophora tritici-repentis</name>
    <dbReference type="NCBI Taxonomy" id="45151"/>
    <lineage>
        <taxon>Eukaryota</taxon>
        <taxon>Fungi</taxon>
        <taxon>Dikarya</taxon>
        <taxon>Ascomycota</taxon>
        <taxon>Pezizomycotina</taxon>
        <taxon>Dothideomycetes</taxon>
        <taxon>Pleosporomycetidae</taxon>
        <taxon>Pleosporales</taxon>
        <taxon>Pleosporineae</taxon>
        <taxon>Pleosporaceae</taxon>
        <taxon>Pyrenophora</taxon>
    </lineage>
</organism>
<feature type="transmembrane region" description="Helical" evidence="15">
    <location>
        <begin position="716"/>
        <end position="736"/>
    </location>
</feature>
<dbReference type="Gene3D" id="2.130.10.10">
    <property type="entry name" value="YVTN repeat-like/Quinoprotein amine dehydrogenase"/>
    <property type="match status" value="1"/>
</dbReference>
<accession>A0A922NRD1</accession>
<dbReference type="SUPFAM" id="SSF48452">
    <property type="entry name" value="TPR-like"/>
    <property type="match status" value="1"/>
</dbReference>
<keyword evidence="13" id="KW-0802">TPR repeat</keyword>
<evidence type="ECO:0000256" key="2">
    <source>
        <dbReference type="ARBA" id="ARBA00004394"/>
    </source>
</evidence>
<evidence type="ECO:0000256" key="12">
    <source>
        <dbReference type="ARBA" id="ARBA00023221"/>
    </source>
</evidence>
<dbReference type="PROSITE" id="PS50005">
    <property type="entry name" value="TPR"/>
    <property type="match status" value="1"/>
</dbReference>
<dbReference type="GO" id="GO:0032936">
    <property type="term" value="C:SREBP-SCAP complex"/>
    <property type="evidence" value="ECO:0007669"/>
    <property type="project" value="TreeGrafter"/>
</dbReference>
<evidence type="ECO:0000256" key="3">
    <source>
        <dbReference type="ARBA" id="ARBA00007410"/>
    </source>
</evidence>
<dbReference type="InterPro" id="IPR030225">
    <property type="entry name" value="SCAP"/>
</dbReference>
<dbReference type="InterPro" id="IPR000731">
    <property type="entry name" value="SSD"/>
</dbReference>
<dbReference type="InterPro" id="IPR011990">
    <property type="entry name" value="TPR-like_helical_dom_sf"/>
</dbReference>
<dbReference type="GO" id="GO:0032934">
    <property type="term" value="F:sterol binding"/>
    <property type="evidence" value="ECO:0007669"/>
    <property type="project" value="InterPro"/>
</dbReference>
<sequence length="1525" mass="168304">MAKTKPADRRSDRSAKNGTKKASATKESKKPKASPEELLIQATALLQTSQPEEALVAARRALNILQPGTSKPSVAVLPALNLLGEINVELGDPDSAREAFQAAVVIDPEGTNDGAEKFLWLAQLNEEGGTESVRWFEKGIAVLKREISELEGKLVKKDDVTELLEEKRQKIANSLCGIAEVYMTDLSWEEDAEARCNAAVTEALLFAPENPEPLQTLASIRISQLKPEEAKSALLRSMELWKDLDPDDAKVPDYSTRISLSRLLMEAEMEDEAIEVLERLVGENDGSVEAWYLGGWCLHLLAGKQKTKGEEKVAMSLLRASRDWLENCLKLYGMLEYEDERLKEHADELLKELGDVLGPSTGEDEDEDEWDDAEDDDGEDDDEAMEGTTTEPPRLAASHPIRRAFQAHGTAAARHWLLSIGVTITISVLLCYQAIFQPDSSAAAGLRNLPKHVWTSTTQVDGDRPADVVVRQVWVHGDYMKAIQLPVLHEAMHVQEVLVNGGFDSNQGAPVIRQHILGRDNQGCVVAAPGEKWGWHSPLMYWNCSLTALDQDQDLLGTINAHKQTHSALNLTLRPSTVFAGKSFSNSRLRAADALVITLFDQTNSTVGDTWNSRAHTLAETLSSGWTIFPPDGHVTQSRLYEFRFKPMTLNDDLFLAASYLVTAVYVIWRMMQLRAVKSWFGLLVTVVAKMTICIIASFTLCTYLGIDLARIPRPWFPGVVFCFGLGNIFRLINVVLQTPPEMSPHQRIGNALGEVGHLSLAIAFQNLALLYVCSRFVSPWVADFCVFAAVTLVFDLVFHLTFFVAVLSVDVQRLELSDSLERIDRSQSTLKSRAERQSWLGALKEGTMPLSTRFAGTAAIFSIILAINWHFFDGDGKQLSLETFRESLTSRRRRRAVDSWSPPPINQARTPADWLRLQDHNTARELFSFIKPGAQTFVACIYDPILVVAKGAIGRDRPQPASSFIEKLRRFAQGHAFPAALIVVTLIAGVTLLMNYLLWTGLPKLSEEADDDDETSFSVKTLPTPQTLDVAQLTSCPKGHLVSVSFDRSTAIWLHSRGGYLHTTLQTAAMKPELWPIHVTAMDRGGNILAICAQGGQIGLWDIPASRFLMFPKVEICKAAPVLFAFVTLRTRIDVEKQYLIIVSPDGQLTKLEACTGIHNTRRISASPIVCTAIYTTCKSDSSLVFVNKLGEVHILSLQTDGDETSEVVAGLDPGPPPGSNPAKIQCIQAVPSLGMIFALRDEEAEVFDFTSRALVHAFQIGHVQPHSFRVLHSVRRSCKCGAPAVNSLSVAYTEQDTSHMIMQTFTLDDSTSSQICFAKPLDRKKHGCRGLEHASEAVHYVEPVGTWESTDALSVIGIRRCIQSPTPSTIAGMDEGHGSADVEFVASALKQRALKQGNSKIRRPFELAFTRSHRREIPDEDTDTWEAWTLSTTGEFRSRPLAPDDIEDIAEGSYEDELFAAAPGPITRLGKRSVAVGLGNRVKIITLGKECFDGLTNLQSGAMDIGLGPHKWRSRQGDGRKVQ</sequence>